<dbReference type="Proteomes" id="UP000320876">
    <property type="component" value="Unassembled WGS sequence"/>
</dbReference>
<protein>
    <submittedName>
        <fullName evidence="1">Uncharacterized protein</fullName>
    </submittedName>
</protein>
<dbReference type="InterPro" id="IPR039452">
    <property type="entry name" value="DUF5403"/>
</dbReference>
<name>A0A542DNK8_AMYCI</name>
<accession>A0A542DNK8</accession>
<dbReference type="OrthoDB" id="3698585at2"/>
<proteinExistence type="predicted"/>
<sequence>MARVYQRRARVETAHLDGVVAAVREQAQKVGRNAEIRLTAHRDEGHAEITVTYGQVDSFVNLDDLAALSIEFGHVHNVTGRYVAGLYIITGAANLI</sequence>
<organism evidence="1 2">
    <name type="scientific">Amycolatopsis cihanbeyliensis</name>
    <dbReference type="NCBI Taxonomy" id="1128664"/>
    <lineage>
        <taxon>Bacteria</taxon>
        <taxon>Bacillati</taxon>
        <taxon>Actinomycetota</taxon>
        <taxon>Actinomycetes</taxon>
        <taxon>Pseudonocardiales</taxon>
        <taxon>Pseudonocardiaceae</taxon>
        <taxon>Amycolatopsis</taxon>
    </lineage>
</organism>
<reference evidence="1 2" key="1">
    <citation type="submission" date="2019-06" db="EMBL/GenBank/DDBJ databases">
        <title>Sequencing the genomes of 1000 actinobacteria strains.</title>
        <authorList>
            <person name="Klenk H.-P."/>
        </authorList>
    </citation>
    <scope>NUCLEOTIDE SEQUENCE [LARGE SCALE GENOMIC DNA]</scope>
    <source>
        <strain evidence="1 2">DSM 45679</strain>
    </source>
</reference>
<evidence type="ECO:0000313" key="1">
    <source>
        <dbReference type="EMBL" id="TQJ04692.1"/>
    </source>
</evidence>
<dbReference type="EMBL" id="VFML01000001">
    <property type="protein sequence ID" value="TQJ04692.1"/>
    <property type="molecule type" value="Genomic_DNA"/>
</dbReference>
<gene>
    <name evidence="1" type="ORF">FB471_4499</name>
</gene>
<dbReference type="Pfam" id="PF17395">
    <property type="entry name" value="DUF5403"/>
    <property type="match status" value="1"/>
</dbReference>
<dbReference type="RefSeq" id="WP_142000340.1">
    <property type="nucleotide sequence ID" value="NZ_VFML01000001.1"/>
</dbReference>
<keyword evidence="2" id="KW-1185">Reference proteome</keyword>
<evidence type="ECO:0000313" key="2">
    <source>
        <dbReference type="Proteomes" id="UP000320876"/>
    </source>
</evidence>
<dbReference type="AlphaFoldDB" id="A0A542DNK8"/>
<comment type="caution">
    <text evidence="1">The sequence shown here is derived from an EMBL/GenBank/DDBJ whole genome shotgun (WGS) entry which is preliminary data.</text>
</comment>